<comment type="catalytic activity">
    <reaction evidence="3">
        <text>pretRNA = a 3'-half-tRNA molecule with a 5'-OH end + a 5'-half-tRNA molecule with a 2',3'-cyclic phosphate end + an intron with a 2',3'-cyclic phosphate and a 5'-hydroxyl terminus.</text>
        <dbReference type="EC" id="4.6.1.16"/>
    </reaction>
</comment>
<proteinExistence type="inferred from homology"/>
<name>K0TF51_THAOC</name>
<feature type="region of interest" description="Disordered" evidence="4">
    <location>
        <begin position="243"/>
        <end position="265"/>
    </location>
</feature>
<dbReference type="InterPro" id="IPR011856">
    <property type="entry name" value="tRNA_endonuc-like_dom_sf"/>
</dbReference>
<dbReference type="InterPro" id="IPR036167">
    <property type="entry name" value="tRNA_intron_Endo_cat-like_sf"/>
</dbReference>
<evidence type="ECO:0000259" key="5">
    <source>
        <dbReference type="Pfam" id="PF01974"/>
    </source>
</evidence>
<protein>
    <recommendedName>
        <fullName evidence="2">tRNA-intron lyase</fullName>
        <ecNumber evidence="2">4.6.1.16</ecNumber>
    </recommendedName>
</protein>
<evidence type="ECO:0000313" key="7">
    <source>
        <dbReference type="Proteomes" id="UP000266841"/>
    </source>
</evidence>
<accession>K0TF51</accession>
<dbReference type="InterPro" id="IPR006676">
    <property type="entry name" value="tRNA_splic"/>
</dbReference>
<dbReference type="GO" id="GO:0003676">
    <property type="term" value="F:nucleic acid binding"/>
    <property type="evidence" value="ECO:0007669"/>
    <property type="project" value="InterPro"/>
</dbReference>
<evidence type="ECO:0000256" key="2">
    <source>
        <dbReference type="ARBA" id="ARBA00012573"/>
    </source>
</evidence>
<dbReference type="EMBL" id="AGNL01010421">
    <property type="protein sequence ID" value="EJK69142.1"/>
    <property type="molecule type" value="Genomic_DNA"/>
</dbReference>
<evidence type="ECO:0000313" key="6">
    <source>
        <dbReference type="EMBL" id="EJK69142.1"/>
    </source>
</evidence>
<sequence>MAAFGAFDEGVRSSGRPPCLEHILAALPFAGAPDMTPRPRLFPALPILLRRVGKVRCPVSGFNDHLIAYARPPARLADHSNTSQTADFDARPSNRYLGSCRPSPYGAMASSTSLTHEERIAIVRRHYEGKGYRVHSGLQFGCELVLYADSPDRVHSDFCVHVPPDRVGTMDWRTLQTLVRSMPDLHKTLIVAHVRVEEMSAPAEGEKGGTNGQPIGPSGNGGNTASTSTRYCVDELCLTSEHAPFRQRNVPTEVGKQVKPQRNQH</sequence>
<dbReference type="Gene3D" id="3.40.1350.10">
    <property type="match status" value="1"/>
</dbReference>
<comment type="similarity">
    <text evidence="1">Belongs to the tRNA-intron endonuclease family.</text>
</comment>
<reference evidence="6 7" key="1">
    <citation type="journal article" date="2012" name="Genome Biol.">
        <title>Genome and low-iron response of an oceanic diatom adapted to chronic iron limitation.</title>
        <authorList>
            <person name="Lommer M."/>
            <person name="Specht M."/>
            <person name="Roy A.S."/>
            <person name="Kraemer L."/>
            <person name="Andreson R."/>
            <person name="Gutowska M.A."/>
            <person name="Wolf J."/>
            <person name="Bergner S.V."/>
            <person name="Schilhabel M.B."/>
            <person name="Klostermeier U.C."/>
            <person name="Beiko R.G."/>
            <person name="Rosenstiel P."/>
            <person name="Hippler M."/>
            <person name="Laroche J."/>
        </authorList>
    </citation>
    <scope>NUCLEOTIDE SEQUENCE [LARGE SCALE GENOMIC DNA]</scope>
    <source>
        <strain evidence="6 7">CCMP1005</strain>
    </source>
</reference>
<evidence type="ECO:0000256" key="1">
    <source>
        <dbReference type="ARBA" id="ARBA00008078"/>
    </source>
</evidence>
<dbReference type="GO" id="GO:0000214">
    <property type="term" value="C:tRNA-intron endonuclease complex"/>
    <property type="evidence" value="ECO:0007669"/>
    <property type="project" value="TreeGrafter"/>
</dbReference>
<keyword evidence="7" id="KW-1185">Reference proteome</keyword>
<dbReference type="Pfam" id="PF01974">
    <property type="entry name" value="tRNA_int_endo"/>
    <property type="match status" value="1"/>
</dbReference>
<dbReference type="OrthoDB" id="48041at2759"/>
<feature type="region of interest" description="Disordered" evidence="4">
    <location>
        <begin position="200"/>
        <end position="227"/>
    </location>
</feature>
<dbReference type="PANTHER" id="PTHR21227">
    <property type="entry name" value="TRNA-SPLICING ENDONUCLEASE SUBUNIT SEN2"/>
    <property type="match status" value="1"/>
</dbReference>
<dbReference type="GO" id="GO:0000379">
    <property type="term" value="P:tRNA-type intron splice site recognition and cleavage"/>
    <property type="evidence" value="ECO:0007669"/>
    <property type="project" value="TreeGrafter"/>
</dbReference>
<dbReference type="SUPFAM" id="SSF53032">
    <property type="entry name" value="tRNA-intron endonuclease catalytic domain-like"/>
    <property type="match status" value="1"/>
</dbReference>
<gene>
    <name evidence="6" type="ORF">THAOC_09638</name>
</gene>
<dbReference type="Proteomes" id="UP000266841">
    <property type="component" value="Unassembled WGS sequence"/>
</dbReference>
<dbReference type="GO" id="GO:0000213">
    <property type="term" value="F:tRNA-intron lyase activity"/>
    <property type="evidence" value="ECO:0007669"/>
    <property type="project" value="UniProtKB-EC"/>
</dbReference>
<dbReference type="AlphaFoldDB" id="K0TF51"/>
<organism evidence="6 7">
    <name type="scientific">Thalassiosira oceanica</name>
    <name type="common">Marine diatom</name>
    <dbReference type="NCBI Taxonomy" id="159749"/>
    <lineage>
        <taxon>Eukaryota</taxon>
        <taxon>Sar</taxon>
        <taxon>Stramenopiles</taxon>
        <taxon>Ochrophyta</taxon>
        <taxon>Bacillariophyta</taxon>
        <taxon>Coscinodiscophyceae</taxon>
        <taxon>Thalassiosirophycidae</taxon>
        <taxon>Thalassiosirales</taxon>
        <taxon>Thalassiosiraceae</taxon>
        <taxon>Thalassiosira</taxon>
    </lineage>
</organism>
<dbReference type="EC" id="4.6.1.16" evidence="2"/>
<evidence type="ECO:0000256" key="3">
    <source>
        <dbReference type="ARBA" id="ARBA00034031"/>
    </source>
</evidence>
<dbReference type="InterPro" id="IPR006677">
    <property type="entry name" value="tRNA_intron_Endonuc_cat-like"/>
</dbReference>
<dbReference type="GO" id="GO:0005737">
    <property type="term" value="C:cytoplasm"/>
    <property type="evidence" value="ECO:0007669"/>
    <property type="project" value="TreeGrafter"/>
</dbReference>
<comment type="caution">
    <text evidence="6">The sequence shown here is derived from an EMBL/GenBank/DDBJ whole genome shotgun (WGS) entry which is preliminary data.</text>
</comment>
<dbReference type="PANTHER" id="PTHR21227:SF0">
    <property type="entry name" value="TRNA-SPLICING ENDONUCLEASE SUBUNIT SEN2"/>
    <property type="match status" value="1"/>
</dbReference>
<evidence type="ECO:0000256" key="4">
    <source>
        <dbReference type="SAM" id="MobiDB-lite"/>
    </source>
</evidence>
<dbReference type="CDD" id="cd22363">
    <property type="entry name" value="tRNA-intron_lyase_C"/>
    <property type="match status" value="1"/>
</dbReference>
<feature type="domain" description="tRNA intron endonuclease catalytic" evidence="5">
    <location>
        <begin position="121"/>
        <end position="195"/>
    </location>
</feature>